<name>A0ABW0EG66_9BACT</name>
<evidence type="ECO:0000313" key="2">
    <source>
        <dbReference type="EMBL" id="MFC5272206.1"/>
    </source>
</evidence>
<reference evidence="3" key="1">
    <citation type="journal article" date="2019" name="Int. J. Syst. Evol. Microbiol.">
        <title>The Global Catalogue of Microorganisms (GCM) 10K type strain sequencing project: providing services to taxonomists for standard genome sequencing and annotation.</title>
        <authorList>
            <consortium name="The Broad Institute Genomics Platform"/>
            <consortium name="The Broad Institute Genome Sequencing Center for Infectious Disease"/>
            <person name="Wu L."/>
            <person name="Ma J."/>
        </authorList>
    </citation>
    <scope>NUCLEOTIDE SEQUENCE [LARGE SCALE GENOMIC DNA]</scope>
    <source>
        <strain evidence="3">KACC 12602</strain>
    </source>
</reference>
<organism evidence="2 3">
    <name type="scientific">Adhaeribacter terreus</name>
    <dbReference type="NCBI Taxonomy" id="529703"/>
    <lineage>
        <taxon>Bacteria</taxon>
        <taxon>Pseudomonadati</taxon>
        <taxon>Bacteroidota</taxon>
        <taxon>Cytophagia</taxon>
        <taxon>Cytophagales</taxon>
        <taxon>Hymenobacteraceae</taxon>
        <taxon>Adhaeribacter</taxon>
    </lineage>
</organism>
<proteinExistence type="predicted"/>
<feature type="transmembrane region" description="Helical" evidence="1">
    <location>
        <begin position="5"/>
        <end position="23"/>
    </location>
</feature>
<keyword evidence="1" id="KW-0472">Membrane</keyword>
<gene>
    <name evidence="2" type="ORF">ACFPIB_16445</name>
</gene>
<sequence>MPKKYILYLVGLLVLAGLGYYGFSKWTEAREKVDLWTLVPDDAVFVIESGNHADMIDRLKRTQVWESLSEVTYLRRLEENMVLIDSLADNRETLFKFLASKRVLSSVHVTSKNDFELVFYLPISTVKEHRYMRTLVENLEKNGEFEHSTHQYQGTTITEFRNPATRQSLSYFTYRNNLIMSPSAVLLEGIIRRIKRKQFVSVAADYKNINYLNQEKVYANVFINYRNLPAFLNIFVKQELQPDMEYLCGLSRNSMLEFKLENNKLFLNGFSNPETLSQTFYNHLSGQKPRPMELEQLLSNRIALFLHFGLDKARRLRQYNGAKLPELRPEFKAQTDTLSQLFGGELGLAYMQTYNPNASPEKVVFAEAKVPDNAIKRLNTLALEINLLNKTVPYKEQKGNYTIRMVPVKEFPQRLFGKLFRGFEQCYFVAMQQYVVFADNPATLRSVINDFEAENVWGKSVAQKAFLEETQHEANFSVFLNSENAWQMLSRYVNNEKRESLLRNESLIKDFNQISWQFSQVEKQYYTSILLRQQDAQATEDLPSDTLEVEKTTPFPSKLTAGPFAARSPLNRGLEMLVQDSNFVLHNISYEGRITWSDSLNEAVKGEILQAPFGSDGKTKYLFATSHRIHCLDRSGKEVESFPYYLPDSLRLQRLTILDFNKNGDHKLLVDDDLGNLFMFNEAGDLMPGWEPLSLESRVAIAPQHFRVGSKNVIVVVLENGLVYALDEEGETYPGFPFSIRASVRSGMFGKAGSNLRKSEVTLVTLRGEVITFNLAGEILKRHQLVRPERNATFELIPENSGKSYLIARQSLGRVTLLSPDFKLLLERNFFTSSRKIVQYFLFGGDNVIYVITETGPQKTYLFDVKAQPVGNRVIENRNPVKLVYNDITREFQLYKIFGSELKKITFERKN</sequence>
<evidence type="ECO:0008006" key="4">
    <source>
        <dbReference type="Google" id="ProtNLM"/>
    </source>
</evidence>
<protein>
    <recommendedName>
        <fullName evidence="4">DUF3352 domain-containing protein</fullName>
    </recommendedName>
</protein>
<accession>A0ABW0EG66</accession>
<evidence type="ECO:0000313" key="3">
    <source>
        <dbReference type="Proteomes" id="UP001596161"/>
    </source>
</evidence>
<keyword evidence="3" id="KW-1185">Reference proteome</keyword>
<comment type="caution">
    <text evidence="2">The sequence shown here is derived from an EMBL/GenBank/DDBJ whole genome shotgun (WGS) entry which is preliminary data.</text>
</comment>
<dbReference type="EMBL" id="JBHSKT010000013">
    <property type="protein sequence ID" value="MFC5272206.1"/>
    <property type="molecule type" value="Genomic_DNA"/>
</dbReference>
<keyword evidence="1" id="KW-1133">Transmembrane helix</keyword>
<dbReference type="RefSeq" id="WP_378018565.1">
    <property type="nucleotide sequence ID" value="NZ_JBHSKT010000013.1"/>
</dbReference>
<dbReference type="Proteomes" id="UP001596161">
    <property type="component" value="Unassembled WGS sequence"/>
</dbReference>
<evidence type="ECO:0000256" key="1">
    <source>
        <dbReference type="SAM" id="Phobius"/>
    </source>
</evidence>
<keyword evidence="1" id="KW-0812">Transmembrane</keyword>